<reference evidence="7" key="1">
    <citation type="journal article" date="2014" name="Int. J. Syst. Evol. Microbiol.">
        <title>Complete genome sequence of Corynebacterium casei LMG S-19264T (=DSM 44701T), isolated from a smear-ripened cheese.</title>
        <authorList>
            <consortium name="US DOE Joint Genome Institute (JGI-PGF)"/>
            <person name="Walter F."/>
            <person name="Albersmeier A."/>
            <person name="Kalinowski J."/>
            <person name="Ruckert C."/>
        </authorList>
    </citation>
    <scope>NUCLEOTIDE SEQUENCE</scope>
    <source>
        <strain evidence="7">JCM 18487</strain>
    </source>
</reference>
<dbReference type="GO" id="GO:0016987">
    <property type="term" value="F:sigma factor activity"/>
    <property type="evidence" value="ECO:0007669"/>
    <property type="project" value="UniProtKB-KW"/>
</dbReference>
<evidence type="ECO:0000256" key="4">
    <source>
        <dbReference type="ARBA" id="ARBA00023163"/>
    </source>
</evidence>
<dbReference type="SUPFAM" id="SSF88659">
    <property type="entry name" value="Sigma3 and sigma4 domains of RNA polymerase sigma factors"/>
    <property type="match status" value="1"/>
</dbReference>
<name>A0A917K7B7_9BACL</name>
<dbReference type="InterPro" id="IPR013325">
    <property type="entry name" value="RNA_pol_sigma_r2"/>
</dbReference>
<dbReference type="EMBL" id="BMOY01000012">
    <property type="protein sequence ID" value="GGJ03327.1"/>
    <property type="molecule type" value="Genomic_DNA"/>
</dbReference>
<dbReference type="SUPFAM" id="SSF88946">
    <property type="entry name" value="Sigma2 domain of RNA polymerase sigma factors"/>
    <property type="match status" value="1"/>
</dbReference>
<dbReference type="InterPro" id="IPR036388">
    <property type="entry name" value="WH-like_DNA-bd_sf"/>
</dbReference>
<dbReference type="Pfam" id="PF04542">
    <property type="entry name" value="Sigma70_r2"/>
    <property type="match status" value="1"/>
</dbReference>
<evidence type="ECO:0000259" key="6">
    <source>
        <dbReference type="Pfam" id="PF08281"/>
    </source>
</evidence>
<feature type="domain" description="RNA polymerase sigma factor 70 region 4 type 2" evidence="6">
    <location>
        <begin position="121"/>
        <end position="167"/>
    </location>
</feature>
<organism evidence="7 8">
    <name type="scientific">Alicyclobacillus cellulosilyticus</name>
    <dbReference type="NCBI Taxonomy" id="1003997"/>
    <lineage>
        <taxon>Bacteria</taxon>
        <taxon>Bacillati</taxon>
        <taxon>Bacillota</taxon>
        <taxon>Bacilli</taxon>
        <taxon>Bacillales</taxon>
        <taxon>Alicyclobacillaceae</taxon>
        <taxon>Alicyclobacillus</taxon>
    </lineage>
</organism>
<evidence type="ECO:0000259" key="5">
    <source>
        <dbReference type="Pfam" id="PF04542"/>
    </source>
</evidence>
<keyword evidence="4" id="KW-0804">Transcription</keyword>
<keyword evidence="8" id="KW-1185">Reference proteome</keyword>
<dbReference type="PANTHER" id="PTHR43133:SF25">
    <property type="entry name" value="RNA POLYMERASE SIGMA FACTOR RFAY-RELATED"/>
    <property type="match status" value="1"/>
</dbReference>
<dbReference type="Pfam" id="PF08281">
    <property type="entry name" value="Sigma70_r4_2"/>
    <property type="match status" value="1"/>
</dbReference>
<dbReference type="AlphaFoldDB" id="A0A917K7B7"/>
<evidence type="ECO:0000313" key="7">
    <source>
        <dbReference type="EMBL" id="GGJ03327.1"/>
    </source>
</evidence>
<sequence length="181" mass="20906">MGRPVNEDASSHASIVDPCSFTRFAEQVGPSALRVAYRWTRDRQQAEDVVQEALFRTWRSRERIVENPRAWFFKILWRVFLHHQKQRSSRRETLSEHDPFVGGTDGPYDQVEARLDVEGWLATLPELDRHLLAMRYGEDFTIQEIADITGMRVGTVKSRIHRALKQLQRSLSARDGTADGS</sequence>
<evidence type="ECO:0000256" key="3">
    <source>
        <dbReference type="ARBA" id="ARBA00023082"/>
    </source>
</evidence>
<dbReference type="InterPro" id="IPR039425">
    <property type="entry name" value="RNA_pol_sigma-70-like"/>
</dbReference>
<protein>
    <submittedName>
        <fullName evidence="7">RNA polymerase sigma factor</fullName>
    </submittedName>
</protein>
<accession>A0A917K7B7</accession>
<dbReference type="Proteomes" id="UP000637695">
    <property type="component" value="Unassembled WGS sequence"/>
</dbReference>
<dbReference type="RefSeq" id="WP_188881609.1">
    <property type="nucleotide sequence ID" value="NZ_BMOY01000012.1"/>
</dbReference>
<reference evidence="7" key="2">
    <citation type="submission" date="2020-09" db="EMBL/GenBank/DDBJ databases">
        <authorList>
            <person name="Sun Q."/>
            <person name="Ohkuma M."/>
        </authorList>
    </citation>
    <scope>NUCLEOTIDE SEQUENCE</scope>
    <source>
        <strain evidence="7">JCM 18487</strain>
    </source>
</reference>
<comment type="similarity">
    <text evidence="1">Belongs to the sigma-70 factor family. ECF subfamily.</text>
</comment>
<dbReference type="GO" id="GO:0003677">
    <property type="term" value="F:DNA binding"/>
    <property type="evidence" value="ECO:0007669"/>
    <property type="project" value="InterPro"/>
</dbReference>
<dbReference type="CDD" id="cd06171">
    <property type="entry name" value="Sigma70_r4"/>
    <property type="match status" value="1"/>
</dbReference>
<proteinExistence type="inferred from homology"/>
<dbReference type="InterPro" id="IPR014284">
    <property type="entry name" value="RNA_pol_sigma-70_dom"/>
</dbReference>
<evidence type="ECO:0000256" key="1">
    <source>
        <dbReference type="ARBA" id="ARBA00010641"/>
    </source>
</evidence>
<dbReference type="Gene3D" id="1.10.10.10">
    <property type="entry name" value="Winged helix-like DNA-binding domain superfamily/Winged helix DNA-binding domain"/>
    <property type="match status" value="1"/>
</dbReference>
<dbReference type="PANTHER" id="PTHR43133">
    <property type="entry name" value="RNA POLYMERASE ECF-TYPE SIGMA FACTO"/>
    <property type="match status" value="1"/>
</dbReference>
<dbReference type="InterPro" id="IPR013249">
    <property type="entry name" value="RNA_pol_sigma70_r4_t2"/>
</dbReference>
<dbReference type="NCBIfam" id="TIGR02937">
    <property type="entry name" value="sigma70-ECF"/>
    <property type="match status" value="1"/>
</dbReference>
<gene>
    <name evidence="7" type="primary">rpoE</name>
    <name evidence="7" type="ORF">GCM10010885_10740</name>
</gene>
<keyword evidence="2" id="KW-0805">Transcription regulation</keyword>
<dbReference type="InterPro" id="IPR007627">
    <property type="entry name" value="RNA_pol_sigma70_r2"/>
</dbReference>
<dbReference type="GO" id="GO:0006352">
    <property type="term" value="P:DNA-templated transcription initiation"/>
    <property type="evidence" value="ECO:0007669"/>
    <property type="project" value="InterPro"/>
</dbReference>
<dbReference type="Gene3D" id="1.10.1740.10">
    <property type="match status" value="1"/>
</dbReference>
<comment type="caution">
    <text evidence="7">The sequence shown here is derived from an EMBL/GenBank/DDBJ whole genome shotgun (WGS) entry which is preliminary data.</text>
</comment>
<evidence type="ECO:0000313" key="8">
    <source>
        <dbReference type="Proteomes" id="UP000637695"/>
    </source>
</evidence>
<evidence type="ECO:0000256" key="2">
    <source>
        <dbReference type="ARBA" id="ARBA00023015"/>
    </source>
</evidence>
<keyword evidence="3" id="KW-0731">Sigma factor</keyword>
<dbReference type="InterPro" id="IPR013324">
    <property type="entry name" value="RNA_pol_sigma_r3/r4-like"/>
</dbReference>
<feature type="domain" description="RNA polymerase sigma-70 region 2" evidence="5">
    <location>
        <begin position="26"/>
        <end position="88"/>
    </location>
</feature>